<reference evidence="1" key="1">
    <citation type="journal article" date="2014" name="Int. J. Syst. Evol. Microbiol.">
        <title>Complete genome sequence of Corynebacterium casei LMG S-19264T (=DSM 44701T), isolated from a smear-ripened cheese.</title>
        <authorList>
            <consortium name="US DOE Joint Genome Institute (JGI-PGF)"/>
            <person name="Walter F."/>
            <person name="Albersmeier A."/>
            <person name="Kalinowski J."/>
            <person name="Ruckert C."/>
        </authorList>
    </citation>
    <scope>NUCLEOTIDE SEQUENCE</scope>
    <source>
        <strain evidence="1">JCM 4714</strain>
    </source>
</reference>
<dbReference type="Proteomes" id="UP000655443">
    <property type="component" value="Unassembled WGS sequence"/>
</dbReference>
<accession>A0A919D057</accession>
<keyword evidence="2" id="KW-1185">Reference proteome</keyword>
<organism evidence="1 2">
    <name type="scientific">Streptomyces alanosinicus</name>
    <dbReference type="NCBI Taxonomy" id="68171"/>
    <lineage>
        <taxon>Bacteria</taxon>
        <taxon>Bacillati</taxon>
        <taxon>Actinomycetota</taxon>
        <taxon>Actinomycetes</taxon>
        <taxon>Kitasatosporales</taxon>
        <taxon>Streptomycetaceae</taxon>
        <taxon>Streptomyces</taxon>
    </lineage>
</organism>
<dbReference type="EMBL" id="BMVG01000001">
    <property type="protein sequence ID" value="GHD98870.1"/>
    <property type="molecule type" value="Genomic_DNA"/>
</dbReference>
<proteinExistence type="predicted"/>
<evidence type="ECO:0000313" key="1">
    <source>
        <dbReference type="EMBL" id="GHD98870.1"/>
    </source>
</evidence>
<gene>
    <name evidence="1" type="ORF">GCM10010339_07770</name>
</gene>
<evidence type="ECO:0000313" key="2">
    <source>
        <dbReference type="Proteomes" id="UP000655443"/>
    </source>
</evidence>
<evidence type="ECO:0008006" key="3">
    <source>
        <dbReference type="Google" id="ProtNLM"/>
    </source>
</evidence>
<name>A0A919D057_9ACTN</name>
<comment type="caution">
    <text evidence="1">The sequence shown here is derived from an EMBL/GenBank/DDBJ whole genome shotgun (WGS) entry which is preliminary data.</text>
</comment>
<sequence length="76" mass="8357">MPKATTRLGRVRQGTLDTDARQWEYTTYAPAGETCPACGRLIKSLESCRRGMLARRDSSPVVAYWHTACVPKGAGQ</sequence>
<dbReference type="AlphaFoldDB" id="A0A919D057"/>
<reference evidence="1" key="2">
    <citation type="submission" date="2020-09" db="EMBL/GenBank/DDBJ databases">
        <authorList>
            <person name="Sun Q."/>
            <person name="Ohkuma M."/>
        </authorList>
    </citation>
    <scope>NUCLEOTIDE SEQUENCE</scope>
    <source>
        <strain evidence="1">JCM 4714</strain>
    </source>
</reference>
<protein>
    <recommendedName>
        <fullName evidence="3">PARP-type domain-containing protein</fullName>
    </recommendedName>
</protein>